<reference evidence="1" key="2">
    <citation type="journal article" date="2015" name="Fish Shellfish Immunol.">
        <title>Early steps in the European eel (Anguilla anguilla)-Vibrio vulnificus interaction in the gills: Role of the RtxA13 toxin.</title>
        <authorList>
            <person name="Callol A."/>
            <person name="Pajuelo D."/>
            <person name="Ebbesson L."/>
            <person name="Teles M."/>
            <person name="MacKenzie S."/>
            <person name="Amaro C."/>
        </authorList>
    </citation>
    <scope>NUCLEOTIDE SEQUENCE</scope>
</reference>
<proteinExistence type="predicted"/>
<reference evidence="1" key="1">
    <citation type="submission" date="2014-11" db="EMBL/GenBank/DDBJ databases">
        <authorList>
            <person name="Amaro Gonzalez C."/>
        </authorList>
    </citation>
    <scope>NUCLEOTIDE SEQUENCE</scope>
</reference>
<evidence type="ECO:0000313" key="1">
    <source>
        <dbReference type="EMBL" id="JAH18629.1"/>
    </source>
</evidence>
<sequence>MLANKAQANRQHIVKCVYL</sequence>
<organism evidence="1">
    <name type="scientific">Anguilla anguilla</name>
    <name type="common">European freshwater eel</name>
    <name type="synonym">Muraena anguilla</name>
    <dbReference type="NCBI Taxonomy" id="7936"/>
    <lineage>
        <taxon>Eukaryota</taxon>
        <taxon>Metazoa</taxon>
        <taxon>Chordata</taxon>
        <taxon>Craniata</taxon>
        <taxon>Vertebrata</taxon>
        <taxon>Euteleostomi</taxon>
        <taxon>Actinopterygii</taxon>
        <taxon>Neopterygii</taxon>
        <taxon>Teleostei</taxon>
        <taxon>Anguilliformes</taxon>
        <taxon>Anguillidae</taxon>
        <taxon>Anguilla</taxon>
    </lineage>
</organism>
<dbReference type="EMBL" id="GBXM01089948">
    <property type="protein sequence ID" value="JAH18629.1"/>
    <property type="molecule type" value="Transcribed_RNA"/>
</dbReference>
<protein>
    <submittedName>
        <fullName evidence="1">Uncharacterized protein</fullName>
    </submittedName>
</protein>
<accession>A0A0E9QP55</accession>
<name>A0A0E9QP55_ANGAN</name>
<dbReference type="AlphaFoldDB" id="A0A0E9QP55"/>